<dbReference type="InterPro" id="IPR041249">
    <property type="entry name" value="HEPN_DZIP3"/>
</dbReference>
<dbReference type="EMBL" id="JBJQND010000003">
    <property type="protein sequence ID" value="KAL3883052.1"/>
    <property type="molecule type" value="Genomic_DNA"/>
</dbReference>
<gene>
    <name evidence="2" type="ORF">ACJMK2_029345</name>
</gene>
<proteinExistence type="predicted"/>
<organism evidence="2 3">
    <name type="scientific">Sinanodonta woodiana</name>
    <name type="common">Chinese pond mussel</name>
    <name type="synonym">Anodonta woodiana</name>
    <dbReference type="NCBI Taxonomy" id="1069815"/>
    <lineage>
        <taxon>Eukaryota</taxon>
        <taxon>Metazoa</taxon>
        <taxon>Spiralia</taxon>
        <taxon>Lophotrochozoa</taxon>
        <taxon>Mollusca</taxon>
        <taxon>Bivalvia</taxon>
        <taxon>Autobranchia</taxon>
        <taxon>Heteroconchia</taxon>
        <taxon>Palaeoheterodonta</taxon>
        <taxon>Unionida</taxon>
        <taxon>Unionoidea</taxon>
        <taxon>Unionidae</taxon>
        <taxon>Unioninae</taxon>
        <taxon>Sinanodonta</taxon>
    </lineage>
</organism>
<evidence type="ECO:0000313" key="2">
    <source>
        <dbReference type="EMBL" id="KAL3883052.1"/>
    </source>
</evidence>
<keyword evidence="3" id="KW-1185">Reference proteome</keyword>
<dbReference type="AlphaFoldDB" id="A0ABD3X9W5"/>
<reference evidence="2 3" key="1">
    <citation type="submission" date="2024-11" db="EMBL/GenBank/DDBJ databases">
        <title>Chromosome-level genome assembly of the freshwater bivalve Anodonta woodiana.</title>
        <authorList>
            <person name="Chen X."/>
        </authorList>
    </citation>
    <scope>NUCLEOTIDE SEQUENCE [LARGE SCALE GENOMIC DNA]</scope>
    <source>
        <strain evidence="2">MN2024</strain>
        <tissue evidence="2">Gills</tissue>
    </source>
</reference>
<dbReference type="Pfam" id="PF18738">
    <property type="entry name" value="HEPN_DZIP3"/>
    <property type="match status" value="1"/>
</dbReference>
<sequence>MASSCIEPYASCPETTNFARICRIVVDVFRDILWQILSHEIKPADLPIQVRKYQNKLKSLDGKIKAWLIGISHSSSEIPSAAKFDVSSIYTLIRNLCSTIPTPTAQWGNPPPAGGITLGDDIERVREFRNTLYGHATEAKIDTADFDNICTDIIDVVSRFDVYFSVNGTAMKCNFKRDIDTVLTCSMDKTIEDEYIEKLKEIVVIFGKCVLVYAF</sequence>
<comment type="caution">
    <text evidence="2">The sequence shown here is derived from an EMBL/GenBank/DDBJ whole genome shotgun (WGS) entry which is preliminary data.</text>
</comment>
<protein>
    <recommendedName>
        <fullName evidence="1">DZIP3-like HEPN domain-containing protein</fullName>
    </recommendedName>
</protein>
<name>A0ABD3X9W5_SINWO</name>
<evidence type="ECO:0000259" key="1">
    <source>
        <dbReference type="Pfam" id="PF18738"/>
    </source>
</evidence>
<evidence type="ECO:0000313" key="3">
    <source>
        <dbReference type="Proteomes" id="UP001634394"/>
    </source>
</evidence>
<feature type="domain" description="DZIP3-like HEPN" evidence="1">
    <location>
        <begin position="75"/>
        <end position="195"/>
    </location>
</feature>
<accession>A0ABD3X9W5</accession>
<dbReference type="Proteomes" id="UP001634394">
    <property type="component" value="Unassembled WGS sequence"/>
</dbReference>